<evidence type="ECO:0000313" key="3">
    <source>
        <dbReference type="Proteomes" id="UP000234681"/>
    </source>
</evidence>
<feature type="region of interest" description="Disordered" evidence="1">
    <location>
        <begin position="1"/>
        <end position="36"/>
    </location>
</feature>
<evidence type="ECO:0000313" key="2">
    <source>
        <dbReference type="EMBL" id="EDL98140.1"/>
    </source>
</evidence>
<dbReference type="Proteomes" id="UP000234681">
    <property type="component" value="Chromosome 17"/>
</dbReference>
<organism evidence="2 3">
    <name type="scientific">Rattus norvegicus</name>
    <name type="common">Rat</name>
    <dbReference type="NCBI Taxonomy" id="10116"/>
    <lineage>
        <taxon>Eukaryota</taxon>
        <taxon>Metazoa</taxon>
        <taxon>Chordata</taxon>
        <taxon>Craniata</taxon>
        <taxon>Vertebrata</taxon>
        <taxon>Euteleostomi</taxon>
        <taxon>Mammalia</taxon>
        <taxon>Eutheria</taxon>
        <taxon>Euarchontoglires</taxon>
        <taxon>Glires</taxon>
        <taxon>Rodentia</taxon>
        <taxon>Myomorpha</taxon>
        <taxon>Muroidea</taxon>
        <taxon>Muridae</taxon>
        <taxon>Murinae</taxon>
        <taxon>Rattus</taxon>
    </lineage>
</organism>
<evidence type="ECO:0000256" key="1">
    <source>
        <dbReference type="SAM" id="MobiDB-lite"/>
    </source>
</evidence>
<proteinExistence type="predicted"/>
<name>A6J6Z0_RAT</name>
<accession>A6J6Z0</accession>
<sequence length="36" mass="4176">MKSGVTKAAPVQRTVQRKEKPRDGQWLLFLTHPRNT</sequence>
<dbReference type="EMBL" id="CH473977">
    <property type="protein sequence ID" value="EDL98140.1"/>
    <property type="molecule type" value="Genomic_DNA"/>
</dbReference>
<dbReference type="AlphaFoldDB" id="A6J6Z0"/>
<reference evidence="3" key="1">
    <citation type="submission" date="2005-09" db="EMBL/GenBank/DDBJ databases">
        <authorList>
            <person name="Mural R.J."/>
            <person name="Li P.W."/>
            <person name="Adams M.D."/>
            <person name="Amanatides P.G."/>
            <person name="Baden-Tillson H."/>
            <person name="Barnstead M."/>
            <person name="Chin S.H."/>
            <person name="Dew I."/>
            <person name="Evans C.A."/>
            <person name="Ferriera S."/>
            <person name="Flanigan M."/>
            <person name="Fosler C."/>
            <person name="Glodek A."/>
            <person name="Gu Z."/>
            <person name="Holt R.A."/>
            <person name="Jennings D."/>
            <person name="Kraft C.L."/>
            <person name="Lu F."/>
            <person name="Nguyen T."/>
            <person name="Nusskern D.R."/>
            <person name="Pfannkoch C.M."/>
            <person name="Sitter C."/>
            <person name="Sutton G.G."/>
            <person name="Venter J.C."/>
            <person name="Wang Z."/>
            <person name="Woodage T."/>
            <person name="Zheng X.H."/>
            <person name="Zhong F."/>
        </authorList>
    </citation>
    <scope>NUCLEOTIDE SEQUENCE [LARGE SCALE GENOMIC DNA]</scope>
    <source>
        <strain>BN</strain>
        <strain evidence="3">Sprague-Dawley</strain>
    </source>
</reference>
<gene>
    <name evidence="2" type="ORF">rCG_63339</name>
</gene>
<protein>
    <submittedName>
        <fullName evidence="2">RCG63339</fullName>
    </submittedName>
</protein>